<feature type="non-terminal residue" evidence="1">
    <location>
        <position position="1"/>
    </location>
</feature>
<proteinExistence type="predicted"/>
<comment type="caution">
    <text evidence="1">The sequence shown here is derived from an EMBL/GenBank/DDBJ whole genome shotgun (WGS) entry which is preliminary data.</text>
</comment>
<feature type="non-terminal residue" evidence="1">
    <location>
        <position position="67"/>
    </location>
</feature>
<sequence>LAPYVFAQAFRFSFTEGNLGLTLGYKLMTLCEQPAGCPEKILTEIINNHLEGHQTVVGVFRCGLTWP</sequence>
<organism evidence="1 2">
    <name type="scientific">Pleurodeles waltl</name>
    <name type="common">Iberian ribbed newt</name>
    <dbReference type="NCBI Taxonomy" id="8319"/>
    <lineage>
        <taxon>Eukaryota</taxon>
        <taxon>Metazoa</taxon>
        <taxon>Chordata</taxon>
        <taxon>Craniata</taxon>
        <taxon>Vertebrata</taxon>
        <taxon>Euteleostomi</taxon>
        <taxon>Amphibia</taxon>
        <taxon>Batrachia</taxon>
        <taxon>Caudata</taxon>
        <taxon>Salamandroidea</taxon>
        <taxon>Salamandridae</taxon>
        <taxon>Pleurodelinae</taxon>
        <taxon>Pleurodeles</taxon>
    </lineage>
</organism>
<accession>A0AAV7L668</accession>
<dbReference type="Proteomes" id="UP001066276">
    <property type="component" value="Chromosome 12"/>
</dbReference>
<protein>
    <submittedName>
        <fullName evidence="1">Uncharacterized protein</fullName>
    </submittedName>
</protein>
<keyword evidence="2" id="KW-1185">Reference proteome</keyword>
<evidence type="ECO:0000313" key="1">
    <source>
        <dbReference type="EMBL" id="KAJ1084103.1"/>
    </source>
</evidence>
<dbReference type="AlphaFoldDB" id="A0AAV7L668"/>
<name>A0AAV7L668_PLEWA</name>
<reference evidence="1" key="1">
    <citation type="journal article" date="2022" name="bioRxiv">
        <title>Sequencing and chromosome-scale assembly of the giantPleurodeles waltlgenome.</title>
        <authorList>
            <person name="Brown T."/>
            <person name="Elewa A."/>
            <person name="Iarovenko S."/>
            <person name="Subramanian E."/>
            <person name="Araus A.J."/>
            <person name="Petzold A."/>
            <person name="Susuki M."/>
            <person name="Suzuki K.-i.T."/>
            <person name="Hayashi T."/>
            <person name="Toyoda A."/>
            <person name="Oliveira C."/>
            <person name="Osipova E."/>
            <person name="Leigh N.D."/>
            <person name="Simon A."/>
            <person name="Yun M.H."/>
        </authorList>
    </citation>
    <scope>NUCLEOTIDE SEQUENCE</scope>
    <source>
        <strain evidence="1">20211129_DDA</strain>
        <tissue evidence="1">Liver</tissue>
    </source>
</reference>
<dbReference type="EMBL" id="JANPWB010000016">
    <property type="protein sequence ID" value="KAJ1084103.1"/>
    <property type="molecule type" value="Genomic_DNA"/>
</dbReference>
<gene>
    <name evidence="1" type="ORF">NDU88_004257</name>
</gene>
<evidence type="ECO:0000313" key="2">
    <source>
        <dbReference type="Proteomes" id="UP001066276"/>
    </source>
</evidence>